<accession>Q4SGI1</accession>
<reference evidence="2" key="1">
    <citation type="journal article" date="2004" name="Nature">
        <title>Genome duplication in the teleost fish Tetraodon nigroviridis reveals the early vertebrate proto-karyotype.</title>
        <authorList>
            <person name="Jaillon O."/>
            <person name="Aury J.-M."/>
            <person name="Brunet F."/>
            <person name="Petit J.-L."/>
            <person name="Stange-Thomann N."/>
            <person name="Mauceli E."/>
            <person name="Bouneau L."/>
            <person name="Fischer C."/>
            <person name="Ozouf-Costaz C."/>
            <person name="Bernot A."/>
            <person name="Nicaud S."/>
            <person name="Jaffe D."/>
            <person name="Fisher S."/>
            <person name="Lutfalla G."/>
            <person name="Dossat C."/>
            <person name="Segurens B."/>
            <person name="Dasilva C."/>
            <person name="Salanoubat M."/>
            <person name="Levy M."/>
            <person name="Boudet N."/>
            <person name="Castellano S."/>
            <person name="Anthouard V."/>
            <person name="Jubin C."/>
            <person name="Castelli V."/>
            <person name="Katinka M."/>
            <person name="Vacherie B."/>
            <person name="Biemont C."/>
            <person name="Skalli Z."/>
            <person name="Cattolico L."/>
            <person name="Poulain J."/>
            <person name="De Berardinis V."/>
            <person name="Cruaud C."/>
            <person name="Duprat S."/>
            <person name="Brottier P."/>
            <person name="Coutanceau J.-P."/>
            <person name="Gouzy J."/>
            <person name="Parra G."/>
            <person name="Lardier G."/>
            <person name="Chapple C."/>
            <person name="McKernan K.J."/>
            <person name="McEwan P."/>
            <person name="Bosak S."/>
            <person name="Kellis M."/>
            <person name="Volff J.-N."/>
            <person name="Guigo R."/>
            <person name="Zody M.C."/>
            <person name="Mesirov J."/>
            <person name="Lindblad-Toh K."/>
            <person name="Birren B."/>
            <person name="Nusbaum C."/>
            <person name="Kahn D."/>
            <person name="Robinson-Rechavi M."/>
            <person name="Laudet V."/>
            <person name="Schachter V."/>
            <person name="Quetier F."/>
            <person name="Saurin W."/>
            <person name="Scarpelli C."/>
            <person name="Wincker P."/>
            <person name="Lander E.S."/>
            <person name="Weissenbach J."/>
            <person name="Roest Crollius H."/>
        </authorList>
    </citation>
    <scope>NUCLEOTIDE SEQUENCE [LARGE SCALE GENOMIC DNA]</scope>
</reference>
<name>Q4SGI1_TETNG</name>
<reference evidence="2" key="2">
    <citation type="submission" date="2004-02" db="EMBL/GenBank/DDBJ databases">
        <authorList>
            <consortium name="Genoscope"/>
            <consortium name="Whitehead Institute Centre for Genome Research"/>
        </authorList>
    </citation>
    <scope>NUCLEOTIDE SEQUENCE</scope>
</reference>
<feature type="compositionally biased region" description="Low complexity" evidence="1">
    <location>
        <begin position="8"/>
        <end position="54"/>
    </location>
</feature>
<evidence type="ECO:0000313" key="2">
    <source>
        <dbReference type="EMBL" id="CAG00251.1"/>
    </source>
</evidence>
<sequence>GGVIAYISSSSSGSSPESCHSDSSNGSYQSSSPPRAPRPAATARAAGGPALPGRCQTLPGTQKAGRASSAKCGITKIRGMVMMCKVCGDVIRLPLRRPRLRGL</sequence>
<dbReference type="AlphaFoldDB" id="Q4SGI1"/>
<gene>
    <name evidence="2" type="ORF">GSTENG00018620001</name>
</gene>
<feature type="region of interest" description="Disordered" evidence="1">
    <location>
        <begin position="1"/>
        <end position="69"/>
    </location>
</feature>
<feature type="non-terminal residue" evidence="2">
    <location>
        <position position="1"/>
    </location>
</feature>
<evidence type="ECO:0000256" key="1">
    <source>
        <dbReference type="SAM" id="MobiDB-lite"/>
    </source>
</evidence>
<dbReference type="EMBL" id="CAAE01014594">
    <property type="protein sequence ID" value="CAG00251.1"/>
    <property type="molecule type" value="Genomic_DNA"/>
</dbReference>
<dbReference type="KEGG" id="tng:GSTEN00018620G001"/>
<organism evidence="2">
    <name type="scientific">Tetraodon nigroviridis</name>
    <name type="common">Spotted green pufferfish</name>
    <name type="synonym">Chelonodon nigroviridis</name>
    <dbReference type="NCBI Taxonomy" id="99883"/>
    <lineage>
        <taxon>Eukaryota</taxon>
        <taxon>Metazoa</taxon>
        <taxon>Chordata</taxon>
        <taxon>Craniata</taxon>
        <taxon>Vertebrata</taxon>
        <taxon>Euteleostomi</taxon>
        <taxon>Actinopterygii</taxon>
        <taxon>Neopterygii</taxon>
        <taxon>Teleostei</taxon>
        <taxon>Neoteleostei</taxon>
        <taxon>Acanthomorphata</taxon>
        <taxon>Eupercaria</taxon>
        <taxon>Tetraodontiformes</taxon>
        <taxon>Tetradontoidea</taxon>
        <taxon>Tetraodontidae</taxon>
        <taxon>Tetraodon</taxon>
    </lineage>
</organism>
<protein>
    <submittedName>
        <fullName evidence="2">Chromosome undetermined SCAF14594, whole genome shotgun sequence</fullName>
    </submittedName>
</protein>
<proteinExistence type="predicted"/>